<feature type="compositionally biased region" description="Basic and acidic residues" evidence="1">
    <location>
        <begin position="38"/>
        <end position="49"/>
    </location>
</feature>
<feature type="region of interest" description="Disordered" evidence="1">
    <location>
        <begin position="38"/>
        <end position="67"/>
    </location>
</feature>
<accession>A0A1W6CZI8</accession>
<dbReference type="AlphaFoldDB" id="A0A1W6CZI8"/>
<dbReference type="STRING" id="1945662.B0A89_12295"/>
<dbReference type="EMBL" id="CP020612">
    <property type="protein sequence ID" value="ARJ70283.1"/>
    <property type="molecule type" value="Genomic_DNA"/>
</dbReference>
<name>A0A1W6CZI8_9RHOB</name>
<reference evidence="2 3" key="1">
    <citation type="submission" date="2017-03" db="EMBL/GenBank/DDBJ databases">
        <title>Genome sequence of Paracoccus contaminans isolated from a water microcosm.</title>
        <authorList>
            <person name="Aurass P."/>
            <person name="Karste S."/>
            <person name="Trost E."/>
            <person name="Glaeser S.P."/>
            <person name="Kaempfer P."/>
            <person name="Flieger A."/>
        </authorList>
    </citation>
    <scope>NUCLEOTIDE SEQUENCE [LARGE SCALE GENOMIC DNA]</scope>
    <source>
        <strain evidence="3">RKI 16-01929T\LMG 29738T\CCM 8701T\CIP 111112T</strain>
    </source>
</reference>
<evidence type="ECO:0000313" key="3">
    <source>
        <dbReference type="Proteomes" id="UP000193017"/>
    </source>
</evidence>
<sequence>MKRPNPLPPDQMTPAERRAELCGLLALGLVRLRMRETGEVSDDTGERCLHYPPDQCRHATPTHRRNA</sequence>
<evidence type="ECO:0000256" key="1">
    <source>
        <dbReference type="SAM" id="MobiDB-lite"/>
    </source>
</evidence>
<evidence type="ECO:0000313" key="2">
    <source>
        <dbReference type="EMBL" id="ARJ70283.1"/>
    </source>
</evidence>
<dbReference type="Proteomes" id="UP000193017">
    <property type="component" value="Chromosome"/>
</dbReference>
<protein>
    <submittedName>
        <fullName evidence="2">Uncharacterized protein</fullName>
    </submittedName>
</protein>
<proteinExistence type="predicted"/>
<dbReference type="OrthoDB" id="8453810at2"/>
<gene>
    <name evidence="2" type="ORF">B0A89_12295</name>
</gene>
<keyword evidence="3" id="KW-1185">Reference proteome</keyword>
<organism evidence="2 3">
    <name type="scientific">Paracoccus contaminans</name>
    <dbReference type="NCBI Taxonomy" id="1945662"/>
    <lineage>
        <taxon>Bacteria</taxon>
        <taxon>Pseudomonadati</taxon>
        <taxon>Pseudomonadota</taxon>
        <taxon>Alphaproteobacteria</taxon>
        <taxon>Rhodobacterales</taxon>
        <taxon>Paracoccaceae</taxon>
        <taxon>Paracoccus</taxon>
    </lineage>
</organism>
<dbReference type="KEGG" id="pcon:B0A89_12295"/>